<dbReference type="AlphaFoldDB" id="A0A813V913"/>
<dbReference type="EMBL" id="CAJOBA010000374">
    <property type="protein sequence ID" value="CAF3527029.1"/>
    <property type="molecule type" value="Genomic_DNA"/>
</dbReference>
<dbReference type="Proteomes" id="UP000681722">
    <property type="component" value="Unassembled WGS sequence"/>
</dbReference>
<keyword evidence="7" id="KW-1185">Reference proteome</keyword>
<feature type="compositionally biased region" description="Polar residues" evidence="1">
    <location>
        <begin position="456"/>
        <end position="481"/>
    </location>
</feature>
<dbReference type="EMBL" id="CAJNOQ010000792">
    <property type="protein sequence ID" value="CAF0839263.1"/>
    <property type="molecule type" value="Genomic_DNA"/>
</dbReference>
<dbReference type="OrthoDB" id="10257471at2759"/>
<reference evidence="4" key="1">
    <citation type="submission" date="2021-02" db="EMBL/GenBank/DDBJ databases">
        <authorList>
            <person name="Nowell W R."/>
        </authorList>
    </citation>
    <scope>NUCLEOTIDE SEQUENCE</scope>
</reference>
<accession>A0A813V913</accession>
<feature type="region of interest" description="Disordered" evidence="1">
    <location>
        <begin position="368"/>
        <end position="487"/>
    </location>
</feature>
<protein>
    <recommendedName>
        <fullName evidence="2">F-box domain-containing protein</fullName>
    </recommendedName>
</protein>
<dbReference type="PANTHER" id="PTHR46857:SF2">
    <property type="entry name" value="F-BOX ONLY PROTEIN 16"/>
    <property type="match status" value="1"/>
</dbReference>
<dbReference type="InterPro" id="IPR036047">
    <property type="entry name" value="F-box-like_dom_sf"/>
</dbReference>
<evidence type="ECO:0000259" key="2">
    <source>
        <dbReference type="SMART" id="SM00256"/>
    </source>
</evidence>
<gene>
    <name evidence="4" type="ORF">GPM918_LOCUS5474</name>
    <name evidence="3" type="ORF">OVA965_LOCUS1878</name>
    <name evidence="6" type="ORF">SRO942_LOCUS5474</name>
    <name evidence="5" type="ORF">TMI583_LOCUS1878</name>
</gene>
<dbReference type="SUPFAM" id="SSF81383">
    <property type="entry name" value="F-box domain"/>
    <property type="match status" value="1"/>
</dbReference>
<feature type="compositionally biased region" description="Polar residues" evidence="1">
    <location>
        <begin position="52"/>
        <end position="63"/>
    </location>
</feature>
<evidence type="ECO:0000256" key="1">
    <source>
        <dbReference type="SAM" id="MobiDB-lite"/>
    </source>
</evidence>
<feature type="domain" description="F-box" evidence="2">
    <location>
        <begin position="160"/>
        <end position="200"/>
    </location>
</feature>
<dbReference type="Pfam" id="PF12937">
    <property type="entry name" value="F-box-like"/>
    <property type="match status" value="1"/>
</dbReference>
<sequence>MNNASHNSSSQLHVHYQNRPDVITGNRRPRPSSAQQQQQYRSVTPPPKHNGHTSSSQLNTTSKLDQSILRNETDLNKSNTSIINNNNRSLNSKGKNRLYSTWTPLQDEETNAKFDKWTDEQRRFILDELMTQCRPKQLTFTRNLLTKKFPAQHQDFTRLFPRVLSLYIFSFLDPRSLCRCAQVSWFWKFLSESDQLWMPKCLRFGWTPHQTPSPHESCIWKRVYGSNIQALQTMPIRVGYESEYRISKAVFLFSYSQLHMQYQDNQLYNTHRSHSALLDNDQDKQNRSNLSSRQNTNRPSSGRNYHSNHSLLNTSIGGTSSNKQKYIQPPWRANSRFPTDTLRFNYLDNDDSVLETLIARKHKDVHQNFNTSTAHESDHEKDGRRSRTKDENNYSYREKRRSQSLSAPGSPSPRSRPYHDKTSGEREFGTSTLTGNYSFRPQSTIANRPDLPRPPSSQKVKYSPSKTFGMETSNRNWSTINDEYDDY</sequence>
<dbReference type="InterPro" id="IPR052805">
    <property type="entry name" value="GEF_Ubiquitin-Prot_Reg"/>
</dbReference>
<feature type="compositionally biased region" description="Polar residues" evidence="1">
    <location>
        <begin position="287"/>
        <end position="325"/>
    </location>
</feature>
<comment type="caution">
    <text evidence="4">The sequence shown here is derived from an EMBL/GenBank/DDBJ whole genome shotgun (WGS) entry which is preliminary data.</text>
</comment>
<dbReference type="EMBL" id="CAJOBC010000792">
    <property type="protein sequence ID" value="CAF3626554.1"/>
    <property type="molecule type" value="Genomic_DNA"/>
</dbReference>
<evidence type="ECO:0000313" key="4">
    <source>
        <dbReference type="EMBL" id="CAF0839263.1"/>
    </source>
</evidence>
<feature type="region of interest" description="Disordered" evidence="1">
    <location>
        <begin position="21"/>
        <end position="63"/>
    </location>
</feature>
<dbReference type="Proteomes" id="UP000682733">
    <property type="component" value="Unassembled WGS sequence"/>
</dbReference>
<feature type="region of interest" description="Disordered" evidence="1">
    <location>
        <begin position="280"/>
        <end position="334"/>
    </location>
</feature>
<evidence type="ECO:0000313" key="5">
    <source>
        <dbReference type="EMBL" id="CAF3527029.1"/>
    </source>
</evidence>
<dbReference type="Proteomes" id="UP000677228">
    <property type="component" value="Unassembled WGS sequence"/>
</dbReference>
<dbReference type="SMART" id="SM00256">
    <property type="entry name" value="FBOX"/>
    <property type="match status" value="1"/>
</dbReference>
<name>A0A813V913_9BILA</name>
<dbReference type="Gene3D" id="1.20.1280.50">
    <property type="match status" value="1"/>
</dbReference>
<feature type="compositionally biased region" description="Polar residues" evidence="1">
    <location>
        <begin position="429"/>
        <end position="446"/>
    </location>
</feature>
<evidence type="ECO:0000313" key="3">
    <source>
        <dbReference type="EMBL" id="CAF0748701.1"/>
    </source>
</evidence>
<dbReference type="InterPro" id="IPR001810">
    <property type="entry name" value="F-box_dom"/>
</dbReference>
<dbReference type="CDD" id="cd22172">
    <property type="entry name" value="F-box_FBXO16"/>
    <property type="match status" value="1"/>
</dbReference>
<organism evidence="4 7">
    <name type="scientific">Didymodactylos carnosus</name>
    <dbReference type="NCBI Taxonomy" id="1234261"/>
    <lineage>
        <taxon>Eukaryota</taxon>
        <taxon>Metazoa</taxon>
        <taxon>Spiralia</taxon>
        <taxon>Gnathifera</taxon>
        <taxon>Rotifera</taxon>
        <taxon>Eurotatoria</taxon>
        <taxon>Bdelloidea</taxon>
        <taxon>Philodinida</taxon>
        <taxon>Philodinidae</taxon>
        <taxon>Didymodactylos</taxon>
    </lineage>
</organism>
<evidence type="ECO:0000313" key="6">
    <source>
        <dbReference type="EMBL" id="CAF3626554.1"/>
    </source>
</evidence>
<dbReference type="EMBL" id="CAJNOK010000374">
    <property type="protein sequence ID" value="CAF0748701.1"/>
    <property type="molecule type" value="Genomic_DNA"/>
</dbReference>
<proteinExistence type="predicted"/>
<feature type="compositionally biased region" description="Basic and acidic residues" evidence="1">
    <location>
        <begin position="417"/>
        <end position="428"/>
    </location>
</feature>
<dbReference type="Proteomes" id="UP000663829">
    <property type="component" value="Unassembled WGS sequence"/>
</dbReference>
<feature type="compositionally biased region" description="Low complexity" evidence="1">
    <location>
        <begin position="404"/>
        <end position="415"/>
    </location>
</feature>
<dbReference type="PANTHER" id="PTHR46857">
    <property type="entry name" value="EPITHELIAL CELL-TRANSFORMING SEQUENCE 2 ONCOGENE-LIKE"/>
    <property type="match status" value="1"/>
</dbReference>
<feature type="compositionally biased region" description="Basic and acidic residues" evidence="1">
    <location>
        <begin position="375"/>
        <end position="392"/>
    </location>
</feature>
<evidence type="ECO:0000313" key="7">
    <source>
        <dbReference type="Proteomes" id="UP000663829"/>
    </source>
</evidence>